<accession>A0A512NC48</accession>
<dbReference type="PANTHER" id="PTHR36506:SF1">
    <property type="entry name" value="PREFLAGELLIN PEPTIDASE"/>
    <property type="match status" value="1"/>
</dbReference>
<dbReference type="Pfam" id="PF01478">
    <property type="entry name" value="Peptidase_A24"/>
    <property type="match status" value="1"/>
</dbReference>
<proteinExistence type="predicted"/>
<evidence type="ECO:0000256" key="5">
    <source>
        <dbReference type="ARBA" id="ARBA00023136"/>
    </source>
</evidence>
<evidence type="ECO:0000256" key="2">
    <source>
        <dbReference type="ARBA" id="ARBA00022475"/>
    </source>
</evidence>
<feature type="transmembrane region" description="Helical" evidence="6">
    <location>
        <begin position="63"/>
        <end position="84"/>
    </location>
</feature>
<keyword evidence="2" id="KW-1003">Cell membrane</keyword>
<sequence>MSLFAFVQTGCLIAFALLLVLAAWQDWRMMQIADGISLEIIALFVVWAAAGFVSGTFSLFDLAMALVCAAGMFGLCTLAFAAGAMGGGDVKLAAAVSLFAGPVLILDFVLVTAVVGGLLGLAILAGAPIGPVAPAGDGTVRARLRSNLPYGPAIAVGGLSVALAHALT</sequence>
<dbReference type="InterPro" id="IPR052218">
    <property type="entry name" value="Preflagellin_Peptidase"/>
</dbReference>
<comment type="subcellular location">
    <subcellularLocation>
        <location evidence="1">Cell membrane</location>
        <topology evidence="1">Multi-pass membrane protein</topology>
    </subcellularLocation>
</comment>
<comment type="caution">
    <text evidence="8">The sequence shown here is derived from an EMBL/GenBank/DDBJ whole genome shotgun (WGS) entry which is preliminary data.</text>
</comment>
<evidence type="ECO:0000256" key="3">
    <source>
        <dbReference type="ARBA" id="ARBA00022692"/>
    </source>
</evidence>
<dbReference type="AlphaFoldDB" id="A0A512NC48"/>
<feature type="transmembrane region" description="Helical" evidence="6">
    <location>
        <begin position="6"/>
        <end position="24"/>
    </location>
</feature>
<reference evidence="8 9" key="1">
    <citation type="submission" date="2019-07" db="EMBL/GenBank/DDBJ databases">
        <title>Whole genome shotgun sequence of Reyranella soli NBRC 108950.</title>
        <authorList>
            <person name="Hosoyama A."/>
            <person name="Uohara A."/>
            <person name="Ohji S."/>
            <person name="Ichikawa N."/>
        </authorList>
    </citation>
    <scope>NUCLEOTIDE SEQUENCE [LARGE SCALE GENOMIC DNA]</scope>
    <source>
        <strain evidence="8 9">NBRC 108950</strain>
    </source>
</reference>
<evidence type="ECO:0000313" key="8">
    <source>
        <dbReference type="EMBL" id="GEP56514.1"/>
    </source>
</evidence>
<dbReference type="OrthoDB" id="5329005at2"/>
<keyword evidence="9" id="KW-1185">Reference proteome</keyword>
<evidence type="ECO:0000256" key="4">
    <source>
        <dbReference type="ARBA" id="ARBA00022989"/>
    </source>
</evidence>
<feature type="transmembrane region" description="Helical" evidence="6">
    <location>
        <begin position="149"/>
        <end position="167"/>
    </location>
</feature>
<dbReference type="GO" id="GO:0004190">
    <property type="term" value="F:aspartic-type endopeptidase activity"/>
    <property type="evidence" value="ECO:0007669"/>
    <property type="project" value="InterPro"/>
</dbReference>
<dbReference type="EMBL" id="BKAJ01000066">
    <property type="protein sequence ID" value="GEP56514.1"/>
    <property type="molecule type" value="Genomic_DNA"/>
</dbReference>
<dbReference type="Gene3D" id="1.20.120.1220">
    <property type="match status" value="1"/>
</dbReference>
<feature type="transmembrane region" description="Helical" evidence="6">
    <location>
        <begin position="36"/>
        <end position="57"/>
    </location>
</feature>
<keyword evidence="5 6" id="KW-0472">Membrane</keyword>
<feature type="domain" description="Prepilin type IV endopeptidase peptidase" evidence="7">
    <location>
        <begin position="13"/>
        <end position="121"/>
    </location>
</feature>
<name>A0A512NC48_9HYPH</name>
<keyword evidence="4 6" id="KW-1133">Transmembrane helix</keyword>
<dbReference type="Proteomes" id="UP000321058">
    <property type="component" value="Unassembled WGS sequence"/>
</dbReference>
<evidence type="ECO:0000313" key="9">
    <source>
        <dbReference type="Proteomes" id="UP000321058"/>
    </source>
</evidence>
<dbReference type="GO" id="GO:0005886">
    <property type="term" value="C:plasma membrane"/>
    <property type="evidence" value="ECO:0007669"/>
    <property type="project" value="UniProtKB-SubCell"/>
</dbReference>
<organism evidence="8 9">
    <name type="scientific">Reyranella soli</name>
    <dbReference type="NCBI Taxonomy" id="1230389"/>
    <lineage>
        <taxon>Bacteria</taxon>
        <taxon>Pseudomonadati</taxon>
        <taxon>Pseudomonadota</taxon>
        <taxon>Alphaproteobacteria</taxon>
        <taxon>Hyphomicrobiales</taxon>
        <taxon>Reyranellaceae</taxon>
        <taxon>Reyranella</taxon>
    </lineage>
</organism>
<dbReference type="PANTHER" id="PTHR36506">
    <property type="entry name" value="PREFLAGELLIN PEPTIDASE"/>
    <property type="match status" value="1"/>
</dbReference>
<dbReference type="InterPro" id="IPR000045">
    <property type="entry name" value="Prepilin_IV_endopep_pep"/>
</dbReference>
<evidence type="ECO:0000256" key="6">
    <source>
        <dbReference type="SAM" id="Phobius"/>
    </source>
</evidence>
<dbReference type="RefSeq" id="WP_147150596.1">
    <property type="nucleotide sequence ID" value="NZ_BKAJ01000066.1"/>
</dbReference>
<keyword evidence="3 6" id="KW-0812">Transmembrane</keyword>
<feature type="transmembrane region" description="Helical" evidence="6">
    <location>
        <begin position="96"/>
        <end position="129"/>
    </location>
</feature>
<evidence type="ECO:0000259" key="7">
    <source>
        <dbReference type="Pfam" id="PF01478"/>
    </source>
</evidence>
<protein>
    <recommendedName>
        <fullName evidence="7">Prepilin type IV endopeptidase peptidase domain-containing protein</fullName>
    </recommendedName>
</protein>
<evidence type="ECO:0000256" key="1">
    <source>
        <dbReference type="ARBA" id="ARBA00004651"/>
    </source>
</evidence>
<gene>
    <name evidence="8" type="ORF">RSO01_36800</name>
</gene>